<feature type="region of interest" description="Disordered" evidence="1">
    <location>
        <begin position="1"/>
        <end position="47"/>
    </location>
</feature>
<evidence type="ECO:0000313" key="2">
    <source>
        <dbReference type="EMBL" id="EOD79946.1"/>
    </source>
</evidence>
<name>R1IGZ3_9GAMM</name>
<proteinExistence type="predicted"/>
<comment type="caution">
    <text evidence="2">The sequence shown here is derived from an EMBL/GenBank/DDBJ whole genome shotgun (WGS) entry which is preliminary data.</text>
</comment>
<dbReference type="Proteomes" id="UP000011223">
    <property type="component" value="Unassembled WGS sequence"/>
</dbReference>
<evidence type="ECO:0000313" key="3">
    <source>
        <dbReference type="Proteomes" id="UP000011223"/>
    </source>
</evidence>
<evidence type="ECO:0000256" key="1">
    <source>
        <dbReference type="SAM" id="MobiDB-lite"/>
    </source>
</evidence>
<gene>
    <name evidence="2" type="ORF">D515_01079</name>
</gene>
<protein>
    <submittedName>
        <fullName evidence="2">Uncharacterized protein</fullName>
    </submittedName>
</protein>
<keyword evidence="3" id="KW-1185">Reference proteome</keyword>
<dbReference type="AlphaFoldDB" id="R1IGZ3"/>
<dbReference type="EMBL" id="ANFM02000016">
    <property type="protein sequence ID" value="EOD79946.1"/>
    <property type="molecule type" value="Genomic_DNA"/>
</dbReference>
<organism evidence="2 3">
    <name type="scientific">Grimontia indica</name>
    <dbReference type="NCBI Taxonomy" id="1056512"/>
    <lineage>
        <taxon>Bacteria</taxon>
        <taxon>Pseudomonadati</taxon>
        <taxon>Pseudomonadota</taxon>
        <taxon>Gammaproteobacteria</taxon>
        <taxon>Vibrionales</taxon>
        <taxon>Vibrionaceae</taxon>
        <taxon>Grimontia</taxon>
    </lineage>
</organism>
<sequence>MPIQIEIQGISNDGQHEQKANAIPNESRVKKRQTDNGDEQQYKQGHV</sequence>
<accession>R1IGZ3</accession>
<reference evidence="2 3" key="1">
    <citation type="journal article" date="2014" name="PLoS ONE">
        <title>Grimontia indica AK16(T), sp. nov., Isolated from a Seawater Sample Reports the Presence of Pathogenic Genes Similar to Vibrio Genus.</title>
        <authorList>
            <person name="Singh A."/>
            <person name="Vaidya B."/>
            <person name="Khatri I."/>
            <person name="Srinivas T.N."/>
            <person name="Subramanian S."/>
            <person name="Korpole S."/>
            <person name="Pinnaka A.K."/>
        </authorList>
    </citation>
    <scope>NUCLEOTIDE SEQUENCE [LARGE SCALE GENOMIC DNA]</scope>
    <source>
        <strain evidence="2 3">AK16</strain>
    </source>
</reference>